<dbReference type="STRING" id="1214573.A0A0G2FMP0"/>
<evidence type="ECO:0000313" key="1">
    <source>
        <dbReference type="EMBL" id="KKY35291.1"/>
    </source>
</evidence>
<organism evidence="1 2">
    <name type="scientific">Diaporthe ampelina</name>
    <dbReference type="NCBI Taxonomy" id="1214573"/>
    <lineage>
        <taxon>Eukaryota</taxon>
        <taxon>Fungi</taxon>
        <taxon>Dikarya</taxon>
        <taxon>Ascomycota</taxon>
        <taxon>Pezizomycotina</taxon>
        <taxon>Sordariomycetes</taxon>
        <taxon>Sordariomycetidae</taxon>
        <taxon>Diaporthales</taxon>
        <taxon>Diaporthaceae</taxon>
        <taxon>Diaporthe</taxon>
    </lineage>
</organism>
<dbReference type="Proteomes" id="UP000034680">
    <property type="component" value="Unassembled WGS sequence"/>
</dbReference>
<sequence length="108" mass="12344">MHKIVNTILRGLKANEAAIGDVIEDYGEDGQRVVKRIANKHRNERLLITQQQEKNRLNHVQTYREARLVVGTLLSKLESVDVNKFMVHVGKDTTANRLKQLQQTITDA</sequence>
<accession>A0A0G2FMP0</accession>
<reference evidence="1 2" key="1">
    <citation type="submission" date="2015-05" db="EMBL/GenBank/DDBJ databases">
        <title>Distinctive expansion of gene families associated with plant cell wall degradation and secondary metabolism in the genomes of grapevine trunk pathogens.</title>
        <authorList>
            <person name="Lawrence D.P."/>
            <person name="Travadon R."/>
            <person name="Rolshausen P.E."/>
            <person name="Baumgartner K."/>
        </authorList>
    </citation>
    <scope>NUCLEOTIDE SEQUENCE [LARGE SCALE GENOMIC DNA]</scope>
    <source>
        <strain evidence="1">DA912</strain>
    </source>
</reference>
<reference evidence="1 2" key="2">
    <citation type="submission" date="2015-05" db="EMBL/GenBank/DDBJ databases">
        <authorList>
            <person name="Morales-Cruz A."/>
            <person name="Amrine K.C."/>
            <person name="Cantu D."/>
        </authorList>
    </citation>
    <scope>NUCLEOTIDE SEQUENCE [LARGE SCALE GENOMIC DNA]</scope>
    <source>
        <strain evidence="1">DA912</strain>
    </source>
</reference>
<name>A0A0G2FMP0_9PEZI</name>
<gene>
    <name evidence="1" type="ORF">UCDDA912_g04711</name>
</gene>
<proteinExistence type="predicted"/>
<evidence type="ECO:0000313" key="2">
    <source>
        <dbReference type="Proteomes" id="UP000034680"/>
    </source>
</evidence>
<dbReference type="AlphaFoldDB" id="A0A0G2FMP0"/>
<comment type="caution">
    <text evidence="1">The sequence shown here is derived from an EMBL/GenBank/DDBJ whole genome shotgun (WGS) entry which is preliminary data.</text>
</comment>
<keyword evidence="2" id="KW-1185">Reference proteome</keyword>
<protein>
    <submittedName>
        <fullName evidence="1">Uncharacterized protein</fullName>
    </submittedName>
</protein>
<dbReference type="OrthoDB" id="5242209at2759"/>
<dbReference type="EMBL" id="LCUC01000166">
    <property type="protein sequence ID" value="KKY35291.1"/>
    <property type="molecule type" value="Genomic_DNA"/>
</dbReference>